<accession>A0A1I3M727</accession>
<dbReference type="AlphaFoldDB" id="A0A1I3M727"/>
<reference evidence="4" key="1">
    <citation type="submission" date="2016-10" db="EMBL/GenBank/DDBJ databases">
        <authorList>
            <person name="Varghese N."/>
            <person name="Submissions S."/>
        </authorList>
    </citation>
    <scope>NUCLEOTIDE SEQUENCE [LARGE SCALE GENOMIC DNA]</scope>
    <source>
        <strain evidence="4">XBD1002</strain>
    </source>
</reference>
<dbReference type="EMBL" id="FORI01000008">
    <property type="protein sequence ID" value="SFI92752.1"/>
    <property type="molecule type" value="Genomic_DNA"/>
</dbReference>
<protein>
    <submittedName>
        <fullName evidence="3">FMN-dependent dehydrogenase</fullName>
    </submittedName>
</protein>
<sequence>MEYTSSSDKITQDYFDTLLLESRYIDSNLPSTKLELYGRTFDTPVMTAALSHLDNTAENGMVKYAQAAAKANAVHWVGMGEDKELEEITATGAATIKIIKPHADNKEVFRKIEHAKKAGCFAVGMDIDHAFNGSGGYDNVLGLDMKPKST</sequence>
<gene>
    <name evidence="3" type="ORF">SAMN04487775_10889</name>
</gene>
<evidence type="ECO:0000259" key="2">
    <source>
        <dbReference type="Pfam" id="PF01070"/>
    </source>
</evidence>
<feature type="domain" description="FMN-dependent dehydrogenase" evidence="2">
    <location>
        <begin position="12"/>
        <end position="148"/>
    </location>
</feature>
<dbReference type="Proteomes" id="UP000182737">
    <property type="component" value="Unassembled WGS sequence"/>
</dbReference>
<name>A0A1I3M727_9SPIR</name>
<evidence type="ECO:0000256" key="1">
    <source>
        <dbReference type="ARBA" id="ARBA00001917"/>
    </source>
</evidence>
<dbReference type="Pfam" id="PF01070">
    <property type="entry name" value="FMN_dh"/>
    <property type="match status" value="1"/>
</dbReference>
<proteinExistence type="predicted"/>
<evidence type="ECO:0000313" key="3">
    <source>
        <dbReference type="EMBL" id="SFI92752.1"/>
    </source>
</evidence>
<dbReference type="InterPro" id="IPR000262">
    <property type="entry name" value="FMN-dep_DH"/>
</dbReference>
<evidence type="ECO:0000313" key="4">
    <source>
        <dbReference type="Proteomes" id="UP000182737"/>
    </source>
</evidence>
<dbReference type="GO" id="GO:0016491">
    <property type="term" value="F:oxidoreductase activity"/>
    <property type="evidence" value="ECO:0007669"/>
    <property type="project" value="InterPro"/>
</dbReference>
<dbReference type="SUPFAM" id="SSF51395">
    <property type="entry name" value="FMN-linked oxidoreductases"/>
    <property type="match status" value="1"/>
</dbReference>
<organism evidence="3 4">
    <name type="scientific">Treponema bryantii</name>
    <dbReference type="NCBI Taxonomy" id="163"/>
    <lineage>
        <taxon>Bacteria</taxon>
        <taxon>Pseudomonadati</taxon>
        <taxon>Spirochaetota</taxon>
        <taxon>Spirochaetia</taxon>
        <taxon>Spirochaetales</taxon>
        <taxon>Treponemataceae</taxon>
        <taxon>Treponema</taxon>
    </lineage>
</organism>
<dbReference type="InterPro" id="IPR013785">
    <property type="entry name" value="Aldolase_TIM"/>
</dbReference>
<comment type="cofactor">
    <cofactor evidence="1">
        <name>FMN</name>
        <dbReference type="ChEBI" id="CHEBI:58210"/>
    </cofactor>
</comment>
<keyword evidence="4" id="KW-1185">Reference proteome</keyword>
<dbReference type="Gene3D" id="3.20.20.70">
    <property type="entry name" value="Aldolase class I"/>
    <property type="match status" value="1"/>
</dbReference>